<dbReference type="GO" id="GO:0009360">
    <property type="term" value="C:DNA polymerase III complex"/>
    <property type="evidence" value="ECO:0007669"/>
    <property type="project" value="InterPro"/>
</dbReference>
<dbReference type="Gene3D" id="3.40.50.300">
    <property type="entry name" value="P-loop containing nucleotide triphosphate hydrolases"/>
    <property type="match status" value="1"/>
</dbReference>
<keyword evidence="3 11" id="KW-0548">Nucleotidyltransferase</keyword>
<feature type="domain" description="AAA+ ATPase" evidence="13">
    <location>
        <begin position="54"/>
        <end position="201"/>
    </location>
</feature>
<dbReference type="InterPro" id="IPR022107">
    <property type="entry name" value="DNA_pol_III_gamma/tau_C"/>
</dbReference>
<accession>A0A7W6WLD5</accession>
<comment type="function">
    <text evidence="11">DNA polymerase III is a complex, multichain enzyme responsible for most of the replicative synthesis in bacteria. This DNA polymerase also exhibits 3' to 5' exonuclease activity.</text>
</comment>
<evidence type="ECO:0000259" key="13">
    <source>
        <dbReference type="SMART" id="SM00382"/>
    </source>
</evidence>
<evidence type="ECO:0000256" key="8">
    <source>
        <dbReference type="ARBA" id="ARBA00022840"/>
    </source>
</evidence>
<dbReference type="GO" id="GO:0003887">
    <property type="term" value="F:DNA-directed DNA polymerase activity"/>
    <property type="evidence" value="ECO:0007669"/>
    <property type="project" value="UniProtKB-KW"/>
</dbReference>
<feature type="compositionally biased region" description="Pro residues" evidence="12">
    <location>
        <begin position="457"/>
        <end position="477"/>
    </location>
</feature>
<evidence type="ECO:0000256" key="5">
    <source>
        <dbReference type="ARBA" id="ARBA00022723"/>
    </source>
</evidence>
<evidence type="ECO:0000256" key="9">
    <source>
        <dbReference type="ARBA" id="ARBA00022932"/>
    </source>
</evidence>
<keyword evidence="5" id="KW-0479">Metal-binding</keyword>
<feature type="compositionally biased region" description="Gly residues" evidence="12">
    <location>
        <begin position="404"/>
        <end position="421"/>
    </location>
</feature>
<evidence type="ECO:0000256" key="12">
    <source>
        <dbReference type="SAM" id="MobiDB-lite"/>
    </source>
</evidence>
<comment type="subunit">
    <text evidence="11">DNA polymerase III contains a core (composed of alpha, epsilon and theta chains) that associates with a tau subunit. This core dimerizes to form the POLIII' complex. PolIII' associates with the gamma complex (composed of gamma, delta, delta', psi and chi chains) and with the beta chain to form the complete DNA polymerase III complex.</text>
</comment>
<dbReference type="InterPro" id="IPR045085">
    <property type="entry name" value="HLD_clamp_pol_III_gamma_tau"/>
</dbReference>
<keyword evidence="4 11" id="KW-0235">DNA replication</keyword>
<feature type="compositionally biased region" description="Low complexity" evidence="12">
    <location>
        <begin position="441"/>
        <end position="456"/>
    </location>
</feature>
<dbReference type="InterPro" id="IPR003593">
    <property type="entry name" value="AAA+_ATPase"/>
</dbReference>
<dbReference type="PANTHER" id="PTHR11669">
    <property type="entry name" value="REPLICATION FACTOR C / DNA POLYMERASE III GAMMA-TAU SUBUNIT"/>
    <property type="match status" value="1"/>
</dbReference>
<evidence type="ECO:0000313" key="14">
    <source>
        <dbReference type="EMBL" id="MBB4286307.1"/>
    </source>
</evidence>
<proteinExistence type="inferred from homology"/>
<dbReference type="EC" id="2.7.7.7" evidence="11"/>
<evidence type="ECO:0000313" key="15">
    <source>
        <dbReference type="Proteomes" id="UP000555728"/>
    </source>
</evidence>
<dbReference type="InterPro" id="IPR027417">
    <property type="entry name" value="P-loop_NTPase"/>
</dbReference>
<evidence type="ECO:0000256" key="4">
    <source>
        <dbReference type="ARBA" id="ARBA00022705"/>
    </source>
</evidence>
<dbReference type="GO" id="GO:0005524">
    <property type="term" value="F:ATP binding"/>
    <property type="evidence" value="ECO:0007669"/>
    <property type="project" value="UniProtKB-KW"/>
</dbReference>
<dbReference type="SMART" id="SM00382">
    <property type="entry name" value="AAA"/>
    <property type="match status" value="1"/>
</dbReference>
<dbReference type="Gene3D" id="1.20.272.10">
    <property type="match status" value="1"/>
</dbReference>
<comment type="similarity">
    <text evidence="1 11">Belongs to the DnaX/STICHEL family.</text>
</comment>
<organism evidence="14 15">
    <name type="scientific">Roseospira goensis</name>
    <dbReference type="NCBI Taxonomy" id="391922"/>
    <lineage>
        <taxon>Bacteria</taxon>
        <taxon>Pseudomonadati</taxon>
        <taxon>Pseudomonadota</taxon>
        <taxon>Alphaproteobacteria</taxon>
        <taxon>Rhodospirillales</taxon>
        <taxon>Rhodospirillaceae</taxon>
        <taxon>Roseospira</taxon>
    </lineage>
</organism>
<feature type="compositionally biased region" description="Low complexity" evidence="12">
    <location>
        <begin position="422"/>
        <end position="433"/>
    </location>
</feature>
<evidence type="ECO:0000256" key="2">
    <source>
        <dbReference type="ARBA" id="ARBA00022679"/>
    </source>
</evidence>
<dbReference type="CDD" id="cd18137">
    <property type="entry name" value="HLD_clamp_pol_III_gamma_tau"/>
    <property type="match status" value="1"/>
</dbReference>
<dbReference type="GO" id="GO:0046872">
    <property type="term" value="F:metal ion binding"/>
    <property type="evidence" value="ECO:0007669"/>
    <property type="project" value="UniProtKB-KW"/>
</dbReference>
<dbReference type="PANTHER" id="PTHR11669:SF0">
    <property type="entry name" value="PROTEIN STICHEL-LIKE 2"/>
    <property type="match status" value="1"/>
</dbReference>
<dbReference type="EMBL" id="JACIGI010000015">
    <property type="protein sequence ID" value="MBB4286307.1"/>
    <property type="molecule type" value="Genomic_DNA"/>
</dbReference>
<evidence type="ECO:0000256" key="1">
    <source>
        <dbReference type="ARBA" id="ARBA00006360"/>
    </source>
</evidence>
<dbReference type="InterPro" id="IPR050238">
    <property type="entry name" value="DNA_Rep/Repair_Clamp_Loader"/>
</dbReference>
<sequence>MTEPPAEAPRDVQTGPDAGYRVLARKYRPTAFDQLIGQDALVRTLTNAVKSGRLAQAYMLTGVRGVGKTTTARLIARALNCVGPDGSGGVTIAPCGVCEHCRAIIEDRHVDVLEMDAASRTGVNDIREILDGVRYRPTSARRKVYIIDEVHMLSTAAFNALLKTLEEPPEHVTFIFATTEIRKVPVTVLSRCQRFDLRRVDQDDLAAHFGRIAAREGADVAPAALALIARAADGSVRDGLSLLDQAIAHGDNTVTEAQARDMLGLADRTVVFDLFESVMKGDVAAALDTLAGQYALGADPLVVMQDLLDLTHWLTRLKVVKTGEDDPTLPETERTRGRTLAEALSVASLTRAWQMLLKGLGEARQAHAPLQAVDMALIRLAYAADLPPPAEAVARVTGNGGGAGGSGGGGGGGSGGRGTPSGAGPSAAPSSAGAGAGGTPGASAASGAPRAAAATAPAPPVAAPTPPSAAAGPPPGPTSFKAVAELAREKREAVLAKHLTHDVHLVHFEPGRIEVNPGPDAPRDLAGRLGKALQDWTGRRWIVMVSDRPGEPTLHDQLHASVLADPLVQAVLEAFPGARIGRVHERATGPDAVDPTGAGPAAGGMETEDGEAGPAADFMIESDGEAPAFGALEDGFGDDDL</sequence>
<dbReference type="Proteomes" id="UP000555728">
    <property type="component" value="Unassembled WGS sequence"/>
</dbReference>
<evidence type="ECO:0000256" key="3">
    <source>
        <dbReference type="ARBA" id="ARBA00022695"/>
    </source>
</evidence>
<dbReference type="Gene3D" id="1.10.8.60">
    <property type="match status" value="1"/>
</dbReference>
<dbReference type="Pfam" id="PF12362">
    <property type="entry name" value="DUF3646"/>
    <property type="match status" value="1"/>
</dbReference>
<dbReference type="InterPro" id="IPR012763">
    <property type="entry name" value="DNA_pol_III_sug/sutau_N"/>
</dbReference>
<keyword evidence="6 11" id="KW-0547">Nucleotide-binding</keyword>
<dbReference type="NCBIfam" id="NF004046">
    <property type="entry name" value="PRK05563.1"/>
    <property type="match status" value="1"/>
</dbReference>
<feature type="region of interest" description="Disordered" evidence="12">
    <location>
        <begin position="587"/>
        <end position="641"/>
    </location>
</feature>
<dbReference type="AlphaFoldDB" id="A0A7W6WLD5"/>
<evidence type="ECO:0000256" key="7">
    <source>
        <dbReference type="ARBA" id="ARBA00022833"/>
    </source>
</evidence>
<dbReference type="FunFam" id="1.10.8.60:FF:000013">
    <property type="entry name" value="DNA polymerase III subunit gamma/tau"/>
    <property type="match status" value="1"/>
</dbReference>
<dbReference type="RefSeq" id="WP_184435039.1">
    <property type="nucleotide sequence ID" value="NZ_JACIGI010000015.1"/>
</dbReference>
<dbReference type="Pfam" id="PF22608">
    <property type="entry name" value="DNAX_ATPase_lid"/>
    <property type="match status" value="1"/>
</dbReference>
<dbReference type="SUPFAM" id="SSF48019">
    <property type="entry name" value="post-AAA+ oligomerization domain-like"/>
    <property type="match status" value="1"/>
</dbReference>
<evidence type="ECO:0000256" key="11">
    <source>
        <dbReference type="RuleBase" id="RU364063"/>
    </source>
</evidence>
<protein>
    <recommendedName>
        <fullName evidence="11">DNA polymerase III subunit gamma/tau</fullName>
        <ecNumber evidence="11">2.7.7.7</ecNumber>
    </recommendedName>
</protein>
<dbReference type="GO" id="GO:0006261">
    <property type="term" value="P:DNA-templated DNA replication"/>
    <property type="evidence" value="ECO:0007669"/>
    <property type="project" value="TreeGrafter"/>
</dbReference>
<dbReference type="NCBIfam" id="NF006585">
    <property type="entry name" value="PRK09111.1"/>
    <property type="match status" value="1"/>
</dbReference>
<evidence type="ECO:0000256" key="6">
    <source>
        <dbReference type="ARBA" id="ARBA00022741"/>
    </source>
</evidence>
<name>A0A7W6WLD5_9PROT</name>
<keyword evidence="2 11" id="KW-0808">Transferase</keyword>
<keyword evidence="7" id="KW-0862">Zinc</keyword>
<dbReference type="FunFam" id="3.40.50.300:FF:000014">
    <property type="entry name" value="DNA polymerase III subunit gamma/tau"/>
    <property type="match status" value="1"/>
</dbReference>
<dbReference type="SUPFAM" id="SSF52540">
    <property type="entry name" value="P-loop containing nucleoside triphosphate hydrolases"/>
    <property type="match status" value="1"/>
</dbReference>
<comment type="catalytic activity">
    <reaction evidence="10 11">
        <text>DNA(n) + a 2'-deoxyribonucleoside 5'-triphosphate = DNA(n+1) + diphosphate</text>
        <dbReference type="Rhea" id="RHEA:22508"/>
        <dbReference type="Rhea" id="RHEA-COMP:17339"/>
        <dbReference type="Rhea" id="RHEA-COMP:17340"/>
        <dbReference type="ChEBI" id="CHEBI:33019"/>
        <dbReference type="ChEBI" id="CHEBI:61560"/>
        <dbReference type="ChEBI" id="CHEBI:173112"/>
        <dbReference type="EC" id="2.7.7.7"/>
    </reaction>
</comment>
<dbReference type="NCBIfam" id="TIGR02397">
    <property type="entry name" value="dnaX_nterm"/>
    <property type="match status" value="1"/>
</dbReference>
<keyword evidence="15" id="KW-1185">Reference proteome</keyword>
<dbReference type="Pfam" id="PF13177">
    <property type="entry name" value="DNA_pol3_delta2"/>
    <property type="match status" value="1"/>
</dbReference>
<comment type="caution">
    <text evidence="14">The sequence shown here is derived from an EMBL/GenBank/DDBJ whole genome shotgun (WGS) entry which is preliminary data.</text>
</comment>
<evidence type="ECO:0000256" key="10">
    <source>
        <dbReference type="ARBA" id="ARBA00049244"/>
    </source>
</evidence>
<dbReference type="InterPro" id="IPR008921">
    <property type="entry name" value="DNA_pol3_clamp-load_cplx_C"/>
</dbReference>
<dbReference type="Pfam" id="PF12169">
    <property type="entry name" value="DNA_pol3_gamma3"/>
    <property type="match status" value="1"/>
</dbReference>
<keyword evidence="8 11" id="KW-0067">ATP-binding</keyword>
<reference evidence="14 15" key="1">
    <citation type="submission" date="2020-08" db="EMBL/GenBank/DDBJ databases">
        <title>Genome sequencing of Purple Non-Sulfur Bacteria from various extreme environments.</title>
        <authorList>
            <person name="Mayer M."/>
        </authorList>
    </citation>
    <scope>NUCLEOTIDE SEQUENCE [LARGE SCALE GENOMIC DNA]</scope>
    <source>
        <strain evidence="14 15">JA135</strain>
    </source>
</reference>
<gene>
    <name evidence="11" type="primary">dnaX</name>
    <name evidence="14" type="ORF">GGD88_002036</name>
</gene>
<dbReference type="InterPro" id="IPR022754">
    <property type="entry name" value="DNA_pol_III_gamma-3"/>
</dbReference>
<keyword evidence="9 11" id="KW-0239">DNA-directed DNA polymerase</keyword>
<feature type="region of interest" description="Disordered" evidence="12">
    <location>
        <begin position="404"/>
        <end position="479"/>
    </location>
</feature>
<dbReference type="GO" id="GO:0003677">
    <property type="term" value="F:DNA binding"/>
    <property type="evidence" value="ECO:0007669"/>
    <property type="project" value="InterPro"/>
</dbReference>
<dbReference type="CDD" id="cd00009">
    <property type="entry name" value="AAA"/>
    <property type="match status" value="1"/>
</dbReference>